<evidence type="ECO:0000313" key="2">
    <source>
        <dbReference type="EMBL" id="RFM23228.1"/>
    </source>
</evidence>
<gene>
    <name evidence="2" type="ORF">D0433_12160</name>
</gene>
<dbReference type="PROSITE" id="PS51257">
    <property type="entry name" value="PROKAR_LIPOPROTEIN"/>
    <property type="match status" value="1"/>
</dbReference>
<feature type="chain" id="PRO_5017471875" evidence="1">
    <location>
        <begin position="21"/>
        <end position="122"/>
    </location>
</feature>
<accession>A0A395LYX8</accession>
<evidence type="ECO:0000256" key="1">
    <source>
        <dbReference type="SAM" id="SignalP"/>
    </source>
</evidence>
<dbReference type="Proteomes" id="UP000266389">
    <property type="component" value="Unassembled WGS sequence"/>
</dbReference>
<keyword evidence="1" id="KW-0732">Signal</keyword>
<dbReference type="AlphaFoldDB" id="A0A395LYX8"/>
<sequence length="122" mass="13288">MTKHLLQKSLILLMVLAACTSSVELTEAEKAKFDARLQPLIAGQAEIVESDYDVTTGKDGKKIYGIIIRGSSADDIRKLGIEVNSALGEIITARCTIEEMKKIAKLPSVKAIEAPQKAQLYQ</sequence>
<dbReference type="EMBL" id="PHFL01000068">
    <property type="protein sequence ID" value="RFM23228.1"/>
    <property type="molecule type" value="Genomic_DNA"/>
</dbReference>
<proteinExistence type="predicted"/>
<reference evidence="2 3" key="1">
    <citation type="journal article" date="2011" name="ISME J.">
        <title>Community ecology of hot spring cyanobacterial mats: predominant populations and their functional potential.</title>
        <authorList>
            <person name="Klatt C.G."/>
            <person name="Wood J.M."/>
            <person name="Rusch D.B."/>
            <person name="Bateson M.M."/>
            <person name="Hamamura N."/>
            <person name="Heidelberg J.F."/>
            <person name="Grossman A.R."/>
            <person name="Bhaya D."/>
            <person name="Cohan F.M."/>
            <person name="Kuhl M."/>
            <person name="Bryant D.A."/>
            <person name="Ward D.M."/>
        </authorList>
    </citation>
    <scope>NUCLEOTIDE SEQUENCE [LARGE SCALE GENOMIC DNA]</scope>
    <source>
        <strain evidence="2">OS</strain>
    </source>
</reference>
<feature type="signal peptide" evidence="1">
    <location>
        <begin position="1"/>
        <end position="20"/>
    </location>
</feature>
<evidence type="ECO:0000313" key="3">
    <source>
        <dbReference type="Proteomes" id="UP000266389"/>
    </source>
</evidence>
<name>A0A395LYX8_9BACT</name>
<protein>
    <submittedName>
        <fullName evidence="2">Uncharacterized protein</fullName>
    </submittedName>
</protein>
<comment type="caution">
    <text evidence="2">The sequence shown here is derived from an EMBL/GenBank/DDBJ whole genome shotgun (WGS) entry which is preliminary data.</text>
</comment>
<organism evidence="2 3">
    <name type="scientific">Candidatus Thermochlorobacter aerophilus</name>
    <dbReference type="NCBI Taxonomy" id="1868324"/>
    <lineage>
        <taxon>Bacteria</taxon>
        <taxon>Pseudomonadati</taxon>
        <taxon>Chlorobiota</taxon>
        <taxon>Chlorobiia</taxon>
        <taxon>Chlorobiales</taxon>
        <taxon>Candidatus Thermochlorobacteriaceae</taxon>
        <taxon>Candidatus Thermochlorobacter</taxon>
    </lineage>
</organism>